<dbReference type="Pfam" id="PF00137">
    <property type="entry name" value="ATP-synt_C"/>
    <property type="match status" value="1"/>
</dbReference>
<evidence type="ECO:0000259" key="14">
    <source>
        <dbReference type="Pfam" id="PF00137"/>
    </source>
</evidence>
<organism evidence="15 16">
    <name type="scientific">Candidatus Microsaccharimonas sossegonensis</name>
    <dbReference type="NCBI Taxonomy" id="2506948"/>
    <lineage>
        <taxon>Bacteria</taxon>
        <taxon>Candidatus Saccharimonadota</taxon>
        <taxon>Candidatus Saccharimonadia</taxon>
        <taxon>Candidatus Saccharimonadales</taxon>
        <taxon>Candidatus Saccharimonadaceae</taxon>
        <taxon>Candidatus Microsaccharimonas</taxon>
    </lineage>
</organism>
<evidence type="ECO:0000256" key="8">
    <source>
        <dbReference type="ARBA" id="ARBA00023065"/>
    </source>
</evidence>
<dbReference type="GO" id="GO:0015986">
    <property type="term" value="P:proton motive force-driven ATP synthesis"/>
    <property type="evidence" value="ECO:0007669"/>
    <property type="project" value="InterPro"/>
</dbReference>
<feature type="transmembrane region" description="Helical" evidence="13">
    <location>
        <begin position="44"/>
        <end position="67"/>
    </location>
</feature>
<evidence type="ECO:0000256" key="1">
    <source>
        <dbReference type="ARBA" id="ARBA00004141"/>
    </source>
</evidence>
<evidence type="ECO:0000256" key="9">
    <source>
        <dbReference type="ARBA" id="ARBA00023121"/>
    </source>
</evidence>
<dbReference type="PRINTS" id="PR00124">
    <property type="entry name" value="ATPASEC"/>
</dbReference>
<evidence type="ECO:0000256" key="2">
    <source>
        <dbReference type="ARBA" id="ARBA00006704"/>
    </source>
</evidence>
<gene>
    <name evidence="15" type="ORF">EOT05_02805</name>
</gene>
<evidence type="ECO:0000256" key="12">
    <source>
        <dbReference type="ARBA" id="ARBA00032887"/>
    </source>
</evidence>
<keyword evidence="10 13" id="KW-0472">Membrane</keyword>
<comment type="caution">
    <text evidence="15">The sequence shown here is derived from an EMBL/GenBank/DDBJ whole genome shotgun (WGS) entry which is preliminary data.</text>
</comment>
<keyword evidence="8" id="KW-0406">Ion transport</keyword>
<dbReference type="InterPro" id="IPR038662">
    <property type="entry name" value="ATP_synth_F0_csu_sf"/>
</dbReference>
<evidence type="ECO:0000313" key="15">
    <source>
        <dbReference type="EMBL" id="RWZ78653.1"/>
    </source>
</evidence>
<dbReference type="InterPro" id="IPR002379">
    <property type="entry name" value="ATPase_proteolipid_c-like_dom"/>
</dbReference>
<evidence type="ECO:0000256" key="3">
    <source>
        <dbReference type="ARBA" id="ARBA00022448"/>
    </source>
</evidence>
<dbReference type="GO" id="GO:0033177">
    <property type="term" value="C:proton-transporting two-sector ATPase complex, proton-transporting domain"/>
    <property type="evidence" value="ECO:0007669"/>
    <property type="project" value="InterPro"/>
</dbReference>
<sequence>MNQLSFVLGYALPALGAAIGIGITAMGALNAFGRNPEKLAEIRTLMILGIVFADSLAFIGIIVAIIARFI</sequence>
<dbReference type="PROSITE" id="PS00605">
    <property type="entry name" value="ATPASE_C"/>
    <property type="match status" value="1"/>
</dbReference>
<keyword evidence="5 13" id="KW-0812">Transmembrane</keyword>
<dbReference type="GO" id="GO:0015078">
    <property type="term" value="F:proton transmembrane transporter activity"/>
    <property type="evidence" value="ECO:0007669"/>
    <property type="project" value="InterPro"/>
</dbReference>
<evidence type="ECO:0000256" key="11">
    <source>
        <dbReference type="ARBA" id="ARBA00032200"/>
    </source>
</evidence>
<dbReference type="SUPFAM" id="SSF81333">
    <property type="entry name" value="F1F0 ATP synthase subunit C"/>
    <property type="match status" value="1"/>
</dbReference>
<dbReference type="Gene3D" id="1.20.20.10">
    <property type="entry name" value="F1F0 ATP synthase subunit C"/>
    <property type="match status" value="1"/>
</dbReference>
<evidence type="ECO:0000256" key="6">
    <source>
        <dbReference type="ARBA" id="ARBA00022781"/>
    </source>
</evidence>
<dbReference type="CDD" id="cd18121">
    <property type="entry name" value="ATP-synt_Fo_c"/>
    <property type="match status" value="1"/>
</dbReference>
<comment type="subcellular location">
    <subcellularLocation>
        <location evidence="1">Membrane</location>
        <topology evidence="1">Multi-pass membrane protein</topology>
    </subcellularLocation>
</comment>
<dbReference type="GO" id="GO:0008289">
    <property type="term" value="F:lipid binding"/>
    <property type="evidence" value="ECO:0007669"/>
    <property type="project" value="UniProtKB-KW"/>
</dbReference>
<keyword evidence="3" id="KW-0813">Transport</keyword>
<evidence type="ECO:0000256" key="13">
    <source>
        <dbReference type="SAM" id="Phobius"/>
    </source>
</evidence>
<keyword evidence="6" id="KW-0375">Hydrogen ion transport</keyword>
<keyword evidence="9" id="KW-0446">Lipid-binding</keyword>
<evidence type="ECO:0000256" key="10">
    <source>
        <dbReference type="ARBA" id="ARBA00023136"/>
    </source>
</evidence>
<keyword evidence="4" id="KW-0138">CF(0)</keyword>
<proteinExistence type="inferred from homology"/>
<dbReference type="InterPro" id="IPR000454">
    <property type="entry name" value="ATP_synth_F0_csu"/>
</dbReference>
<dbReference type="EMBL" id="SCKX01000001">
    <property type="protein sequence ID" value="RWZ78653.1"/>
    <property type="molecule type" value="Genomic_DNA"/>
</dbReference>
<dbReference type="AlphaFoldDB" id="A0A4Q0AHR5"/>
<evidence type="ECO:0000313" key="16">
    <source>
        <dbReference type="Proteomes" id="UP000289257"/>
    </source>
</evidence>
<evidence type="ECO:0000256" key="5">
    <source>
        <dbReference type="ARBA" id="ARBA00022692"/>
    </source>
</evidence>
<keyword evidence="7 13" id="KW-1133">Transmembrane helix</keyword>
<feature type="domain" description="V-ATPase proteolipid subunit C-like" evidence="14">
    <location>
        <begin position="8"/>
        <end position="66"/>
    </location>
</feature>
<feature type="transmembrane region" description="Helical" evidence="13">
    <location>
        <begin position="6"/>
        <end position="32"/>
    </location>
</feature>
<comment type="similarity">
    <text evidence="2">Belongs to the ATPase C chain family.</text>
</comment>
<evidence type="ECO:0000256" key="7">
    <source>
        <dbReference type="ARBA" id="ARBA00022989"/>
    </source>
</evidence>
<dbReference type="Proteomes" id="UP000289257">
    <property type="component" value="Unassembled WGS sequence"/>
</dbReference>
<accession>A0A4Q0AHR5</accession>
<dbReference type="InterPro" id="IPR020537">
    <property type="entry name" value="ATP_synth_F0_csu_DDCD_BS"/>
</dbReference>
<evidence type="ECO:0000256" key="4">
    <source>
        <dbReference type="ARBA" id="ARBA00022547"/>
    </source>
</evidence>
<protein>
    <recommendedName>
        <fullName evidence="11">ATP synthase F(0) sector subunit c</fullName>
    </recommendedName>
    <alternativeName>
        <fullName evidence="12">F-type ATPase subunit c</fullName>
    </alternativeName>
</protein>
<name>A0A4Q0AHR5_9BACT</name>
<keyword evidence="16" id="KW-1185">Reference proteome</keyword>
<reference evidence="15" key="1">
    <citation type="submission" date="2019-01" db="EMBL/GenBank/DDBJ databases">
        <title>Genomic signatures and co-occurrence patterns of the ultra-small Saccharimodia (Patescibacteria phylum) suggest a symbiotic lifestyle.</title>
        <authorList>
            <person name="Lemos L."/>
            <person name="Medeiros J."/>
            <person name="Andreote F."/>
            <person name="Fernandes G."/>
            <person name="Varani A."/>
            <person name="Oliveira G."/>
            <person name="Pylro V."/>
        </authorList>
    </citation>
    <scope>NUCLEOTIDE SEQUENCE [LARGE SCALE GENOMIC DNA]</scope>
    <source>
        <strain evidence="15">AMD02</strain>
    </source>
</reference>
<dbReference type="InterPro" id="IPR035921">
    <property type="entry name" value="F/V-ATP_Csub_sf"/>
</dbReference>
<dbReference type="GO" id="GO:0045259">
    <property type="term" value="C:proton-transporting ATP synthase complex"/>
    <property type="evidence" value="ECO:0007669"/>
    <property type="project" value="UniProtKB-KW"/>
</dbReference>